<sequence>MTQLVNRNRIKLQASRQLFSLIFALVLTLLSFLTTACAPSQARTAEQRTFRDISLDFLGEYQLPKTKFKDTPVGGLSALTYDRQRNKFYALSDDRSQFAPARFYTLALSVKRTDKGEIGIEKVDIEDVTFITDENGKNYAQGSIDPEGMSLSPRGTVFISSEGVPSAGITPFIREFDVKTGQQRSSLIIPERYLAPEETKDKEQEEQAPRGIQDNLGFEALTLELGSLAGGNGDPFRLFTGTESALWQDALPPKSPESARIRLMHYLIGPISRPMVVAEHLYLLDPTPAGAIDNGLTELVTVDMGGHFLTLERTYGVLGANAKIYQMAMSAATDTSTIETLKGDVSRIDPVKKKLVLDLSELGIYLDNLEAMTLGPRLPDGSQSLLLVSDDNFRDAQITQFLLFRLKGLQH</sequence>
<evidence type="ECO:0000256" key="1">
    <source>
        <dbReference type="SAM" id="MobiDB-lite"/>
    </source>
</evidence>
<evidence type="ECO:0000313" key="4">
    <source>
        <dbReference type="Proteomes" id="UP000010471"/>
    </source>
</evidence>
<dbReference type="InterPro" id="IPR027372">
    <property type="entry name" value="Phytase-like_dom"/>
</dbReference>
<evidence type="ECO:0000259" key="2">
    <source>
        <dbReference type="Pfam" id="PF13449"/>
    </source>
</evidence>
<dbReference type="STRING" id="1173027.Mic7113_5078"/>
<dbReference type="RefSeq" id="WP_015184868.1">
    <property type="nucleotide sequence ID" value="NC_019738.1"/>
</dbReference>
<dbReference type="OrthoDB" id="292013at2"/>
<protein>
    <recommendedName>
        <fullName evidence="2">Phytase-like domain-containing protein</fullName>
    </recommendedName>
</protein>
<dbReference type="AlphaFoldDB" id="K9WJZ1"/>
<proteinExistence type="predicted"/>
<keyword evidence="4" id="KW-1185">Reference proteome</keyword>
<dbReference type="PANTHER" id="PTHR37957:SF1">
    <property type="entry name" value="PHYTASE-LIKE DOMAIN-CONTAINING PROTEIN"/>
    <property type="match status" value="1"/>
</dbReference>
<evidence type="ECO:0000313" key="3">
    <source>
        <dbReference type="EMBL" id="AFZ20735.1"/>
    </source>
</evidence>
<feature type="domain" description="Phytase-like" evidence="2">
    <location>
        <begin position="71"/>
        <end position="393"/>
    </location>
</feature>
<reference evidence="3 4" key="1">
    <citation type="submission" date="2012-06" db="EMBL/GenBank/DDBJ databases">
        <title>Finished chromosome of genome of Microcoleus sp. PCC 7113.</title>
        <authorList>
            <consortium name="US DOE Joint Genome Institute"/>
            <person name="Gugger M."/>
            <person name="Coursin T."/>
            <person name="Rippka R."/>
            <person name="Tandeau De Marsac N."/>
            <person name="Huntemann M."/>
            <person name="Wei C.-L."/>
            <person name="Han J."/>
            <person name="Detter J.C."/>
            <person name="Han C."/>
            <person name="Tapia R."/>
            <person name="Chen A."/>
            <person name="Kyrpides N."/>
            <person name="Mavromatis K."/>
            <person name="Markowitz V."/>
            <person name="Szeto E."/>
            <person name="Ivanova N."/>
            <person name="Pagani I."/>
            <person name="Pati A."/>
            <person name="Goodwin L."/>
            <person name="Nordberg H.P."/>
            <person name="Cantor M.N."/>
            <person name="Hua S.X."/>
            <person name="Woyke T."/>
            <person name="Kerfeld C.A."/>
        </authorList>
    </citation>
    <scope>NUCLEOTIDE SEQUENCE [LARGE SCALE GENOMIC DNA]</scope>
    <source>
        <strain evidence="3 4">PCC 7113</strain>
    </source>
</reference>
<dbReference type="PANTHER" id="PTHR37957">
    <property type="entry name" value="BLR7070 PROTEIN"/>
    <property type="match status" value="1"/>
</dbReference>
<name>K9WJZ1_9CYAN</name>
<dbReference type="PATRIC" id="fig|1173027.3.peg.5630"/>
<dbReference type="EMBL" id="CP003630">
    <property type="protein sequence ID" value="AFZ20735.1"/>
    <property type="molecule type" value="Genomic_DNA"/>
</dbReference>
<dbReference type="HOGENOM" id="CLU_047242_0_0_3"/>
<feature type="region of interest" description="Disordered" evidence="1">
    <location>
        <begin position="194"/>
        <end position="213"/>
    </location>
</feature>
<dbReference type="Proteomes" id="UP000010471">
    <property type="component" value="Chromosome"/>
</dbReference>
<organism evidence="3 4">
    <name type="scientific">Allocoleopsis franciscana PCC 7113</name>
    <dbReference type="NCBI Taxonomy" id="1173027"/>
    <lineage>
        <taxon>Bacteria</taxon>
        <taxon>Bacillati</taxon>
        <taxon>Cyanobacteriota</taxon>
        <taxon>Cyanophyceae</taxon>
        <taxon>Coleofasciculales</taxon>
        <taxon>Coleofasciculaceae</taxon>
        <taxon>Allocoleopsis</taxon>
        <taxon>Allocoleopsis franciscana</taxon>
    </lineage>
</organism>
<feature type="compositionally biased region" description="Basic and acidic residues" evidence="1">
    <location>
        <begin position="194"/>
        <end position="208"/>
    </location>
</feature>
<gene>
    <name evidence="3" type="ORF">Mic7113_5078</name>
</gene>
<dbReference type="eggNOG" id="COG4222">
    <property type="taxonomic scope" value="Bacteria"/>
</dbReference>
<dbReference type="Pfam" id="PF13449">
    <property type="entry name" value="Phytase-like"/>
    <property type="match status" value="1"/>
</dbReference>
<accession>K9WJZ1</accession>
<dbReference type="KEGG" id="mic:Mic7113_5078"/>